<proteinExistence type="predicted"/>
<gene>
    <name evidence="3" type="ORF">AN965_12190</name>
</gene>
<sequence>MKTWLRISALWAMLLIVGCNTANNQQELEEETQEDPSTEQPSVEDEGVDNEDDRLAVEHEFTNNFLVEIDVEPGFHQMRGKLDGFEMLIPENGIISDLLHATENNDAETVIYTFNNEPEKKLYDVQVMYQSHYPEGLEQSYLNVFKHANNFEGEYEYTEVNDLEVYYGSYEDEDEYGPYLKYFGYLFSADNNQLISFSFTVMCQGEENCNFNHEEEAEMAEKLMYSIRLLDQ</sequence>
<accession>A0A9D5I1P4</accession>
<dbReference type="PROSITE" id="PS51257">
    <property type="entry name" value="PROKAR_LIPOPROTEIN"/>
    <property type="match status" value="1"/>
</dbReference>
<evidence type="ECO:0000256" key="1">
    <source>
        <dbReference type="SAM" id="MobiDB-lite"/>
    </source>
</evidence>
<dbReference type="Proteomes" id="UP000051061">
    <property type="component" value="Unassembled WGS sequence"/>
</dbReference>
<comment type="caution">
    <text evidence="3">The sequence shown here is derived from an EMBL/GenBank/DDBJ whole genome shotgun (WGS) entry which is preliminary data.</text>
</comment>
<feature type="chain" id="PRO_5039731586" description="Lipoprotein" evidence="2">
    <location>
        <begin position="25"/>
        <end position="232"/>
    </location>
</feature>
<feature type="compositionally biased region" description="Acidic residues" evidence="1">
    <location>
        <begin position="27"/>
        <end position="50"/>
    </location>
</feature>
<evidence type="ECO:0000313" key="3">
    <source>
        <dbReference type="EMBL" id="KQL56754.1"/>
    </source>
</evidence>
<dbReference type="EMBL" id="LJJD01000026">
    <property type="protein sequence ID" value="KQL56754.1"/>
    <property type="molecule type" value="Genomic_DNA"/>
</dbReference>
<evidence type="ECO:0008006" key="5">
    <source>
        <dbReference type="Google" id="ProtNLM"/>
    </source>
</evidence>
<keyword evidence="4" id="KW-1185">Reference proteome</keyword>
<protein>
    <recommendedName>
        <fullName evidence="5">Lipoprotein</fullName>
    </recommendedName>
</protein>
<evidence type="ECO:0000256" key="2">
    <source>
        <dbReference type="SAM" id="SignalP"/>
    </source>
</evidence>
<name>A0A9D5I1P4_9BACI</name>
<evidence type="ECO:0000313" key="4">
    <source>
        <dbReference type="Proteomes" id="UP000051061"/>
    </source>
</evidence>
<reference evidence="3 4" key="1">
    <citation type="submission" date="2015-09" db="EMBL/GenBank/DDBJ databases">
        <title>Genome sequencing project for genomic taxonomy and phylogenomics of Bacillus-like bacteria.</title>
        <authorList>
            <person name="Liu B."/>
            <person name="Wang J."/>
            <person name="Zhu Y."/>
            <person name="Liu G."/>
            <person name="Chen Q."/>
            <person name="Chen Z."/>
            <person name="Lan J."/>
            <person name="Che J."/>
            <person name="Ge C."/>
            <person name="Shi H."/>
            <person name="Pan Z."/>
            <person name="Liu X."/>
        </authorList>
    </citation>
    <scope>NUCLEOTIDE SEQUENCE [LARGE SCALE GENOMIC DNA]</scope>
    <source>
        <strain evidence="3 4">DSM 19153</strain>
    </source>
</reference>
<feature type="region of interest" description="Disordered" evidence="1">
    <location>
        <begin position="26"/>
        <end position="50"/>
    </location>
</feature>
<dbReference type="AlphaFoldDB" id="A0A9D5I1P4"/>
<keyword evidence="2" id="KW-0732">Signal</keyword>
<organism evidence="3 4">
    <name type="scientific">Alkalicoccobacillus plakortidis</name>
    <dbReference type="NCBI Taxonomy" id="444060"/>
    <lineage>
        <taxon>Bacteria</taxon>
        <taxon>Bacillati</taxon>
        <taxon>Bacillota</taxon>
        <taxon>Bacilli</taxon>
        <taxon>Bacillales</taxon>
        <taxon>Bacillaceae</taxon>
        <taxon>Alkalicoccobacillus</taxon>
    </lineage>
</organism>
<feature type="signal peptide" evidence="2">
    <location>
        <begin position="1"/>
        <end position="24"/>
    </location>
</feature>